<organism evidence="1">
    <name type="scientific">uncultured Caudovirales phage</name>
    <dbReference type="NCBI Taxonomy" id="2100421"/>
    <lineage>
        <taxon>Viruses</taxon>
        <taxon>Duplodnaviria</taxon>
        <taxon>Heunggongvirae</taxon>
        <taxon>Uroviricota</taxon>
        <taxon>Caudoviricetes</taxon>
        <taxon>Peduoviridae</taxon>
        <taxon>Maltschvirus</taxon>
        <taxon>Maltschvirus maltsch</taxon>
    </lineage>
</organism>
<evidence type="ECO:0000313" key="1">
    <source>
        <dbReference type="EMBL" id="CAB4139561.1"/>
    </source>
</evidence>
<reference evidence="1" key="1">
    <citation type="submission" date="2020-04" db="EMBL/GenBank/DDBJ databases">
        <authorList>
            <person name="Chiriac C."/>
            <person name="Salcher M."/>
            <person name="Ghai R."/>
            <person name="Kavagutti S V."/>
        </authorList>
    </citation>
    <scope>NUCLEOTIDE SEQUENCE</scope>
</reference>
<gene>
    <name evidence="1" type="ORF">UFOVP340_52</name>
</gene>
<accession>A0A6J5LZV6</accession>
<name>A0A6J5LZV6_9CAUD</name>
<proteinExistence type="predicted"/>
<protein>
    <submittedName>
        <fullName evidence="1">Uncharacterized protein</fullName>
    </submittedName>
</protein>
<dbReference type="EMBL" id="LR796350">
    <property type="protein sequence ID" value="CAB4139561.1"/>
    <property type="molecule type" value="Genomic_DNA"/>
</dbReference>
<sequence>MEDIYKESEVIRLTGLNRADLKVLRETALEGKHWIRKPRNGPKHLWPIYWTKEGIELVKGKTGLEEAVVEELKEAKADTTPKTGVVKGKFRNPRIILCEIEEGKAKKQVNVLVRDSKNFVNGMVVPLRSDGTRWVAAKHPRFGGRW</sequence>